<comment type="similarity">
    <text evidence="2 9">Belongs to the class-I pyridine nucleotide-disulfide oxidoreductase family.</text>
</comment>
<keyword evidence="13" id="KW-1185">Reference proteome</keyword>
<dbReference type="InterPro" id="IPR050151">
    <property type="entry name" value="Class-I_Pyr_Nuc-Dis_Oxidored"/>
</dbReference>
<evidence type="ECO:0000313" key="12">
    <source>
        <dbReference type="EMBL" id="AXN02430.1"/>
    </source>
</evidence>
<evidence type="ECO:0000256" key="1">
    <source>
        <dbReference type="ARBA" id="ARBA00001974"/>
    </source>
</evidence>
<feature type="domain" description="FAD/NAD(P)-binding" evidence="11">
    <location>
        <begin position="3"/>
        <end position="294"/>
    </location>
</feature>
<keyword evidence="3 9" id="KW-0285">Flavoprotein</keyword>
<evidence type="ECO:0000259" key="10">
    <source>
        <dbReference type="Pfam" id="PF02852"/>
    </source>
</evidence>
<keyword evidence="8 9" id="KW-0676">Redox-active center</keyword>
<dbReference type="GO" id="GO:0004148">
    <property type="term" value="F:dihydrolipoyl dehydrogenase (NADH) activity"/>
    <property type="evidence" value="ECO:0007669"/>
    <property type="project" value="TreeGrafter"/>
</dbReference>
<dbReference type="GO" id="GO:0006103">
    <property type="term" value="P:2-oxoglutarate metabolic process"/>
    <property type="evidence" value="ECO:0007669"/>
    <property type="project" value="TreeGrafter"/>
</dbReference>
<dbReference type="PRINTS" id="PR00411">
    <property type="entry name" value="PNDRDTASEI"/>
</dbReference>
<evidence type="ECO:0000256" key="9">
    <source>
        <dbReference type="RuleBase" id="RU003691"/>
    </source>
</evidence>
<evidence type="ECO:0000256" key="5">
    <source>
        <dbReference type="ARBA" id="ARBA00023002"/>
    </source>
</evidence>
<dbReference type="PRINTS" id="PR00368">
    <property type="entry name" value="FADPNR"/>
</dbReference>
<dbReference type="PROSITE" id="PS00076">
    <property type="entry name" value="PYRIDINE_REDOX_1"/>
    <property type="match status" value="1"/>
</dbReference>
<reference evidence="12 13" key="1">
    <citation type="submission" date="2018-03" db="EMBL/GenBank/DDBJ databases">
        <title>A parallel universe: an anciently diverged bacterial symbiosis in a Hawaiian planthopper (Hemiptera: Cixiidae) reveals rearranged nutritional responsibilities.</title>
        <authorList>
            <person name="Bennett G."/>
            <person name="Mao M."/>
        </authorList>
    </citation>
    <scope>NUCLEOTIDE SEQUENCE [LARGE SCALE GENOMIC DNA]</scope>
    <source>
        <strain evidence="12 13">OLIH</strain>
    </source>
</reference>
<dbReference type="Pfam" id="PF07992">
    <property type="entry name" value="Pyr_redox_2"/>
    <property type="match status" value="1"/>
</dbReference>
<dbReference type="PANTHER" id="PTHR22912">
    <property type="entry name" value="DISULFIDE OXIDOREDUCTASE"/>
    <property type="match status" value="1"/>
</dbReference>
<dbReference type="AlphaFoldDB" id="A0A346E0C5"/>
<proteinExistence type="inferred from homology"/>
<dbReference type="InterPro" id="IPR023753">
    <property type="entry name" value="FAD/NAD-binding_dom"/>
</dbReference>
<dbReference type="Gene3D" id="3.50.50.60">
    <property type="entry name" value="FAD/NAD(P)-binding domain"/>
    <property type="match status" value="3"/>
</dbReference>
<name>A0A346E0C5_9PROT</name>
<keyword evidence="6" id="KW-0520">NAD</keyword>
<evidence type="ECO:0000256" key="4">
    <source>
        <dbReference type="ARBA" id="ARBA00022827"/>
    </source>
</evidence>
<gene>
    <name evidence="12" type="ORF">C9I84_023</name>
</gene>
<keyword evidence="4 9" id="KW-0274">FAD</keyword>
<dbReference type="InterPro" id="IPR004099">
    <property type="entry name" value="Pyr_nucl-diS_OxRdtase_dimer"/>
</dbReference>
<sequence length="426" mass="49129">MKYDYIILGCGPAGYSAAINLKNSNNKILCIEKDKVGGECLNYGCVPSKIFIEMSKKCNFNQKKNIKIINSLSNSIRIKLQNKGIKLIENSEGIIYKKFVKVGKNKFFYKKLIISTGSLPKEINVKVDNRVVFNNKKIFTIKKIPKSVIFIGCGVISLELSFMFKNFGSKVYILEKEKNIMKYLDKDIIILLKRRMKKKGIYVYNNINNIDINKSKKKVFVKFIFKNLKKKITSDILIISIGRMPNPLKNNIGIKLNKDGFVKVDENFLTNKKNIYAIGDALGAPFLAYKAENDAVRLSETINNNIRRKNNVIPNVIFSSPEISWVGKNEQSLKKNNNTIMKFDLSNNFYAKIKGINIGFLKLIFNNKKILIGAHLFFKNSQEIIFSLYLFINYKITINDIKNLYYIHPSIHETIKYIIFKNEKIR</sequence>
<evidence type="ECO:0000256" key="8">
    <source>
        <dbReference type="ARBA" id="ARBA00023284"/>
    </source>
</evidence>
<keyword evidence="7" id="KW-1015">Disulfide bond</keyword>
<dbReference type="InterPro" id="IPR036188">
    <property type="entry name" value="FAD/NAD-bd_sf"/>
</dbReference>
<keyword evidence="5 9" id="KW-0560">Oxidoreductase</keyword>
<dbReference type="Proteomes" id="UP000257084">
    <property type="component" value="Chromosome"/>
</dbReference>
<comment type="cofactor">
    <cofactor evidence="1">
        <name>FAD</name>
        <dbReference type="ChEBI" id="CHEBI:57692"/>
    </cofactor>
</comment>
<evidence type="ECO:0000259" key="11">
    <source>
        <dbReference type="Pfam" id="PF07992"/>
    </source>
</evidence>
<evidence type="ECO:0000313" key="13">
    <source>
        <dbReference type="Proteomes" id="UP000257084"/>
    </source>
</evidence>
<evidence type="ECO:0000256" key="3">
    <source>
        <dbReference type="ARBA" id="ARBA00022630"/>
    </source>
</evidence>
<dbReference type="SUPFAM" id="SSF55424">
    <property type="entry name" value="FAD/NAD-linked reductases, dimerisation (C-terminal) domain"/>
    <property type="match status" value="1"/>
</dbReference>
<dbReference type="GO" id="GO:0050660">
    <property type="term" value="F:flavin adenine dinucleotide binding"/>
    <property type="evidence" value="ECO:0007669"/>
    <property type="project" value="TreeGrafter"/>
</dbReference>
<organism evidence="12 13">
    <name type="scientific">Candidatus Vidania fulgoroideorum</name>
    <dbReference type="NCBI Taxonomy" id="881286"/>
    <lineage>
        <taxon>Bacteria</taxon>
        <taxon>Pseudomonadati</taxon>
        <taxon>Pseudomonadota</taxon>
        <taxon>Betaproteobacteria</taxon>
        <taxon>Candidatus Vidania</taxon>
    </lineage>
</organism>
<dbReference type="PANTHER" id="PTHR22912:SF151">
    <property type="entry name" value="DIHYDROLIPOYL DEHYDROGENASE, MITOCHONDRIAL"/>
    <property type="match status" value="1"/>
</dbReference>
<dbReference type="Pfam" id="PF02852">
    <property type="entry name" value="Pyr_redox_dim"/>
    <property type="match status" value="1"/>
</dbReference>
<feature type="domain" description="Pyridine nucleotide-disulphide oxidoreductase dimerisation" evidence="10">
    <location>
        <begin position="313"/>
        <end position="416"/>
    </location>
</feature>
<evidence type="ECO:0000256" key="2">
    <source>
        <dbReference type="ARBA" id="ARBA00007532"/>
    </source>
</evidence>
<protein>
    <submittedName>
        <fullName evidence="12">Dihydrolipoamide dehydrogenase of pyruvate dehydrogenase complex</fullName>
    </submittedName>
</protein>
<dbReference type="SUPFAM" id="SSF51905">
    <property type="entry name" value="FAD/NAD(P)-binding domain"/>
    <property type="match status" value="1"/>
</dbReference>
<dbReference type="InterPro" id="IPR016156">
    <property type="entry name" value="FAD/NAD-linked_Rdtase_dimer_sf"/>
</dbReference>
<evidence type="ECO:0000256" key="6">
    <source>
        <dbReference type="ARBA" id="ARBA00023027"/>
    </source>
</evidence>
<accession>A0A346E0C5</accession>
<dbReference type="InterPro" id="IPR012999">
    <property type="entry name" value="Pyr_OxRdtase_I_AS"/>
</dbReference>
<keyword evidence="12" id="KW-0670">Pyruvate</keyword>
<dbReference type="EMBL" id="CP028360">
    <property type="protein sequence ID" value="AXN02430.1"/>
    <property type="molecule type" value="Genomic_DNA"/>
</dbReference>
<dbReference type="KEGG" id="vfg:C9I84_023"/>
<evidence type="ECO:0000256" key="7">
    <source>
        <dbReference type="ARBA" id="ARBA00023157"/>
    </source>
</evidence>
<dbReference type="Gene3D" id="3.30.390.30">
    <property type="match status" value="1"/>
</dbReference>